<feature type="transmembrane region" description="Helical" evidence="7">
    <location>
        <begin position="105"/>
        <end position="123"/>
    </location>
</feature>
<feature type="transmembrane region" description="Helical" evidence="7">
    <location>
        <begin position="209"/>
        <end position="231"/>
    </location>
</feature>
<dbReference type="NCBIfam" id="NF037982">
    <property type="entry name" value="Nramp_1"/>
    <property type="match status" value="1"/>
</dbReference>
<dbReference type="AlphaFoldDB" id="A0A2N7X079"/>
<feature type="transmembrane region" description="Helical" evidence="7">
    <location>
        <begin position="169"/>
        <end position="189"/>
    </location>
</feature>
<evidence type="ECO:0000256" key="1">
    <source>
        <dbReference type="ARBA" id="ARBA00004141"/>
    </source>
</evidence>
<dbReference type="GO" id="GO:0015086">
    <property type="term" value="F:cadmium ion transmembrane transporter activity"/>
    <property type="evidence" value="ECO:0007669"/>
    <property type="project" value="TreeGrafter"/>
</dbReference>
<keyword evidence="9" id="KW-1185">Reference proteome</keyword>
<keyword evidence="3 7" id="KW-0812">Transmembrane</keyword>
<feature type="transmembrane region" description="Helical" evidence="7">
    <location>
        <begin position="27"/>
        <end position="45"/>
    </location>
</feature>
<dbReference type="OrthoDB" id="9787548at2"/>
<dbReference type="GO" id="GO:0034755">
    <property type="term" value="P:iron ion transmembrane transport"/>
    <property type="evidence" value="ECO:0007669"/>
    <property type="project" value="TreeGrafter"/>
</dbReference>
<feature type="transmembrane region" description="Helical" evidence="7">
    <location>
        <begin position="332"/>
        <end position="358"/>
    </location>
</feature>
<dbReference type="PANTHER" id="PTHR11706:SF33">
    <property type="entry name" value="NATURAL RESISTANCE-ASSOCIATED MACROPHAGE PROTEIN 2"/>
    <property type="match status" value="1"/>
</dbReference>
<feature type="transmembrane region" description="Helical" evidence="7">
    <location>
        <begin position="399"/>
        <end position="421"/>
    </location>
</feature>
<evidence type="ECO:0000313" key="9">
    <source>
        <dbReference type="Proteomes" id="UP000235777"/>
    </source>
</evidence>
<dbReference type="STRING" id="863227.GCA_000373005_05800"/>
<name>A0A2N7X079_9BURK</name>
<evidence type="ECO:0000313" key="8">
    <source>
        <dbReference type="EMBL" id="PMS35139.1"/>
    </source>
</evidence>
<sequence length="425" mass="44415">MPERRKSLSARTALDVREVLDGRRRGLRILLPFAGPAVVVSVAYIDPGNIATNLQAGAGYGYGLLWVVLFANLVAMLFQAISARVGLVTGASLAKICARSLPRPVAAAMWIVSEIAAMATDLAEFLGGAIGLALLAHLPLIAGMGITAALSWALLLLQGRGFRPIELTVGALVGVIAIAYLAELILVPIDWRSVARGTFVPTLADSQALLVAVGIIGATVMPHALFLHSGLTGERIKPATEEDRRKLLRYSNVEVVIALGVAGIVNMAMVAMAAGAFHEGHPQIAEIGDAYRTLTPLFGATAAGFYLTSLMASGISSSAVGTMAGQLIMRDFLGFAVPLWLRRLATMVPSFVVVGLGVDATRALVASQVVLSLAVPVPMAALIAFACRRQTMGPYRLSRPMAALAIASALIVIALNIVLVVDALS</sequence>
<organism evidence="8 9">
    <name type="scientific">Trinickia symbiotica</name>
    <dbReference type="NCBI Taxonomy" id="863227"/>
    <lineage>
        <taxon>Bacteria</taxon>
        <taxon>Pseudomonadati</taxon>
        <taxon>Pseudomonadota</taxon>
        <taxon>Betaproteobacteria</taxon>
        <taxon>Burkholderiales</taxon>
        <taxon>Burkholderiaceae</taxon>
        <taxon>Trinickia</taxon>
    </lineage>
</organism>
<dbReference type="Pfam" id="PF01566">
    <property type="entry name" value="Nramp"/>
    <property type="match status" value="1"/>
</dbReference>
<dbReference type="GO" id="GO:0015293">
    <property type="term" value="F:symporter activity"/>
    <property type="evidence" value="ECO:0007669"/>
    <property type="project" value="UniProtKB-KW"/>
</dbReference>
<gene>
    <name evidence="8" type="ORF">C0Z20_20430</name>
</gene>
<dbReference type="Proteomes" id="UP000235777">
    <property type="component" value="Unassembled WGS sequence"/>
</dbReference>
<evidence type="ECO:0000256" key="7">
    <source>
        <dbReference type="SAM" id="Phobius"/>
    </source>
</evidence>
<dbReference type="PANTHER" id="PTHR11706">
    <property type="entry name" value="SOLUTE CARRIER PROTEIN FAMILY 11 MEMBER"/>
    <property type="match status" value="1"/>
</dbReference>
<dbReference type="RefSeq" id="WP_026230372.1">
    <property type="nucleotide sequence ID" value="NZ_KB890220.1"/>
</dbReference>
<comment type="subcellular location">
    <subcellularLocation>
        <location evidence="1">Membrane</location>
        <topology evidence="1">Multi-pass membrane protein</topology>
    </subcellularLocation>
</comment>
<dbReference type="GO" id="GO:0005384">
    <property type="term" value="F:manganese ion transmembrane transporter activity"/>
    <property type="evidence" value="ECO:0007669"/>
    <property type="project" value="TreeGrafter"/>
</dbReference>
<feature type="transmembrane region" description="Helical" evidence="7">
    <location>
        <begin position="129"/>
        <end position="157"/>
    </location>
</feature>
<accession>A0A2N7X079</accession>
<feature type="transmembrane region" description="Helical" evidence="7">
    <location>
        <begin position="297"/>
        <end position="320"/>
    </location>
</feature>
<reference evidence="8 9" key="1">
    <citation type="submission" date="2018-01" db="EMBL/GenBank/DDBJ databases">
        <title>Whole genome analyses suggest that Burkholderia sensu lato contains two further novel genera in the rhizoxinica-symbiotica group Mycetohabitans gen. nov., and Trinickia gen. nov.: implications for the evolution of diazotrophy and nodulation in the Burkholderiaceae.</title>
        <authorList>
            <person name="Estrada-de los Santos P."/>
            <person name="Palmer M."/>
            <person name="Chavez-Ramirez B."/>
            <person name="Beukes C."/>
            <person name="Steenkamp E.T."/>
            <person name="Hirsch A.M."/>
            <person name="Manyaka P."/>
            <person name="Maluk M."/>
            <person name="Lafos M."/>
            <person name="Crook M."/>
            <person name="Gross E."/>
            <person name="Simon M.F."/>
            <person name="Bueno dos Reis Junior F."/>
            <person name="Poole P.S."/>
            <person name="Venter S.N."/>
            <person name="James E.K."/>
        </authorList>
    </citation>
    <scope>NUCLEOTIDE SEQUENCE [LARGE SCALE GENOMIC DNA]</scope>
    <source>
        <strain evidence="8 9">JPY 581</strain>
    </source>
</reference>
<evidence type="ECO:0000256" key="3">
    <source>
        <dbReference type="ARBA" id="ARBA00022692"/>
    </source>
</evidence>
<feature type="transmembrane region" description="Helical" evidence="7">
    <location>
        <begin position="364"/>
        <end position="387"/>
    </location>
</feature>
<keyword evidence="6 7" id="KW-0472">Membrane</keyword>
<feature type="transmembrane region" description="Helical" evidence="7">
    <location>
        <begin position="252"/>
        <end position="277"/>
    </location>
</feature>
<dbReference type="GO" id="GO:0005886">
    <property type="term" value="C:plasma membrane"/>
    <property type="evidence" value="ECO:0007669"/>
    <property type="project" value="TreeGrafter"/>
</dbReference>
<feature type="transmembrane region" description="Helical" evidence="7">
    <location>
        <begin position="65"/>
        <end position="93"/>
    </location>
</feature>
<keyword evidence="2" id="KW-0813">Transport</keyword>
<protein>
    <submittedName>
        <fullName evidence="8">Divalent metal cation transporter MntH</fullName>
    </submittedName>
</protein>
<evidence type="ECO:0000256" key="6">
    <source>
        <dbReference type="ARBA" id="ARBA00023136"/>
    </source>
</evidence>
<keyword evidence="4" id="KW-0769">Symport</keyword>
<dbReference type="PRINTS" id="PR00447">
    <property type="entry name" value="NATRESASSCMP"/>
</dbReference>
<proteinExistence type="predicted"/>
<comment type="caution">
    <text evidence="8">The sequence shown here is derived from an EMBL/GenBank/DDBJ whole genome shotgun (WGS) entry which is preliminary data.</text>
</comment>
<dbReference type="EMBL" id="PNYC01000013">
    <property type="protein sequence ID" value="PMS35139.1"/>
    <property type="molecule type" value="Genomic_DNA"/>
</dbReference>
<dbReference type="NCBIfam" id="TIGR01197">
    <property type="entry name" value="nramp"/>
    <property type="match status" value="1"/>
</dbReference>
<evidence type="ECO:0000256" key="4">
    <source>
        <dbReference type="ARBA" id="ARBA00022847"/>
    </source>
</evidence>
<dbReference type="NCBIfam" id="NF001923">
    <property type="entry name" value="PRK00701.1"/>
    <property type="match status" value="1"/>
</dbReference>
<dbReference type="InterPro" id="IPR001046">
    <property type="entry name" value="NRAMP_fam"/>
</dbReference>
<keyword evidence="5 7" id="KW-1133">Transmembrane helix</keyword>
<evidence type="ECO:0000256" key="5">
    <source>
        <dbReference type="ARBA" id="ARBA00022989"/>
    </source>
</evidence>
<evidence type="ECO:0000256" key="2">
    <source>
        <dbReference type="ARBA" id="ARBA00022448"/>
    </source>
</evidence>